<dbReference type="PANTHER" id="PTHR22911">
    <property type="entry name" value="ACYL-MALONYL CONDENSING ENZYME-RELATED"/>
    <property type="match status" value="1"/>
</dbReference>
<feature type="domain" description="EamA" evidence="2">
    <location>
        <begin position="147"/>
        <end position="276"/>
    </location>
</feature>
<keyword evidence="1" id="KW-1133">Transmembrane helix</keyword>
<organism evidence="3 4">
    <name type="scientific">Poseidonocella pacifica</name>
    <dbReference type="NCBI Taxonomy" id="871651"/>
    <lineage>
        <taxon>Bacteria</taxon>
        <taxon>Pseudomonadati</taxon>
        <taxon>Pseudomonadota</taxon>
        <taxon>Alphaproteobacteria</taxon>
        <taxon>Rhodobacterales</taxon>
        <taxon>Roseobacteraceae</taxon>
        <taxon>Poseidonocella</taxon>
    </lineage>
</organism>
<keyword evidence="1" id="KW-0472">Membrane</keyword>
<dbReference type="STRING" id="871651.SAMN05421688_2706"/>
<feature type="transmembrane region" description="Helical" evidence="1">
    <location>
        <begin position="94"/>
        <end position="112"/>
    </location>
</feature>
<dbReference type="GO" id="GO:0016020">
    <property type="term" value="C:membrane"/>
    <property type="evidence" value="ECO:0007669"/>
    <property type="project" value="InterPro"/>
</dbReference>
<keyword evidence="1" id="KW-0812">Transmembrane</keyword>
<feature type="transmembrane region" description="Helical" evidence="1">
    <location>
        <begin position="258"/>
        <end position="278"/>
    </location>
</feature>
<reference evidence="3 4" key="1">
    <citation type="submission" date="2016-10" db="EMBL/GenBank/DDBJ databases">
        <authorList>
            <person name="de Groot N.N."/>
        </authorList>
    </citation>
    <scope>NUCLEOTIDE SEQUENCE [LARGE SCALE GENOMIC DNA]</scope>
    <source>
        <strain evidence="3 4">DSM 29316</strain>
    </source>
</reference>
<feature type="transmembrane region" description="Helical" evidence="1">
    <location>
        <begin position="178"/>
        <end position="197"/>
    </location>
</feature>
<keyword evidence="4" id="KW-1185">Reference proteome</keyword>
<dbReference type="AlphaFoldDB" id="A0A1I0Y0T4"/>
<feature type="transmembrane region" description="Helical" evidence="1">
    <location>
        <begin position="147"/>
        <end position="166"/>
    </location>
</feature>
<evidence type="ECO:0000256" key="1">
    <source>
        <dbReference type="SAM" id="Phobius"/>
    </source>
</evidence>
<dbReference type="InterPro" id="IPR000620">
    <property type="entry name" value="EamA_dom"/>
</dbReference>
<dbReference type="Pfam" id="PF00892">
    <property type="entry name" value="EamA"/>
    <property type="match status" value="2"/>
</dbReference>
<proteinExistence type="predicted"/>
<name>A0A1I0Y0T4_9RHOB</name>
<sequence>MGGNTKGSLQALLAFAIFSTHDVIVKLLGGTFNSVQIIFFSVLLGFPLLTIVLMRDATQGTLRPVHPWWMALRTCAAVLTGISAFYAFSNLPMAQVYAIIFAAPLLITLLAIPILGETVHLRRGIAILVGLVGVFVVLQPSAETFTLGHLAALSAAVSSALASVIVRKVGGEERGVVLLLYPMMANCLVMGALLPVVYRPMTIVELGLIGTIALFGLLASRLIIAAYRNGEAAIVAPMQYSQILWATLYGSVFFDEGVARNTVIGATIIIASGLYIVLRESRGGQSENKPVLRTRLRFEVPTTPRLARLYDKRQSRK</sequence>
<feature type="transmembrane region" description="Helical" evidence="1">
    <location>
        <begin position="124"/>
        <end position="141"/>
    </location>
</feature>
<feature type="transmembrane region" description="Helical" evidence="1">
    <location>
        <begin position="66"/>
        <end position="88"/>
    </location>
</feature>
<dbReference type="Gene3D" id="1.10.3730.20">
    <property type="match status" value="1"/>
</dbReference>
<dbReference type="RefSeq" id="WP_092065769.1">
    <property type="nucleotide sequence ID" value="NZ_FOJU01000004.1"/>
</dbReference>
<dbReference type="OrthoDB" id="7818056at2"/>
<accession>A0A1I0Y0T4</accession>
<evidence type="ECO:0000313" key="3">
    <source>
        <dbReference type="EMBL" id="SFB06784.1"/>
    </source>
</evidence>
<gene>
    <name evidence="3" type="ORF">SAMN05421688_2706</name>
</gene>
<feature type="domain" description="EamA" evidence="2">
    <location>
        <begin position="6"/>
        <end position="138"/>
    </location>
</feature>
<dbReference type="Proteomes" id="UP000198796">
    <property type="component" value="Unassembled WGS sequence"/>
</dbReference>
<dbReference type="InterPro" id="IPR037185">
    <property type="entry name" value="EmrE-like"/>
</dbReference>
<dbReference type="SUPFAM" id="SSF103481">
    <property type="entry name" value="Multidrug resistance efflux transporter EmrE"/>
    <property type="match status" value="2"/>
</dbReference>
<feature type="transmembrane region" description="Helical" evidence="1">
    <location>
        <begin position="32"/>
        <end position="54"/>
    </location>
</feature>
<dbReference type="EMBL" id="FOJU01000004">
    <property type="protein sequence ID" value="SFB06784.1"/>
    <property type="molecule type" value="Genomic_DNA"/>
</dbReference>
<protein>
    <submittedName>
        <fullName evidence="3">Permease of the drug/metabolite transporter (DMT) superfamily</fullName>
    </submittedName>
</protein>
<dbReference type="PANTHER" id="PTHR22911:SF135">
    <property type="entry name" value="BLR4310 PROTEIN"/>
    <property type="match status" value="1"/>
</dbReference>
<feature type="transmembrane region" description="Helical" evidence="1">
    <location>
        <begin position="203"/>
        <end position="220"/>
    </location>
</feature>
<evidence type="ECO:0000259" key="2">
    <source>
        <dbReference type="Pfam" id="PF00892"/>
    </source>
</evidence>
<evidence type="ECO:0000313" key="4">
    <source>
        <dbReference type="Proteomes" id="UP000198796"/>
    </source>
</evidence>